<keyword evidence="2" id="KW-0472">Membrane</keyword>
<feature type="transmembrane region" description="Helical" evidence="2">
    <location>
        <begin position="39"/>
        <end position="58"/>
    </location>
</feature>
<dbReference type="Proteomes" id="UP001249851">
    <property type="component" value="Unassembled WGS sequence"/>
</dbReference>
<keyword evidence="2" id="KW-1133">Transmembrane helix</keyword>
<evidence type="ECO:0000256" key="2">
    <source>
        <dbReference type="SAM" id="Phobius"/>
    </source>
</evidence>
<gene>
    <name evidence="3" type="ORF">P5673_020593</name>
</gene>
<dbReference type="AlphaFoldDB" id="A0AAD9V0T8"/>
<proteinExistence type="predicted"/>
<sequence>MAPAPVVEGSLKNTINSLGFGLIVSTLAVNFGKLFVQNFFPYMMGLLIFVEALLFSLYKPKEGYDKYQPSGIRGRHTFDGSAGSPQITVSGADQNGADSSPKKRDKIKDKKAKKDQKGTRGSGVPTGSPVKQSQMQSLSVPSSPGMQAASGDEQGGSEIGKEKSEKEKRKEEEKEKKKEKEEEKERQKAEKERMKESEDEKSGEKGGWRKRKVKKQASE</sequence>
<evidence type="ECO:0000256" key="1">
    <source>
        <dbReference type="SAM" id="MobiDB-lite"/>
    </source>
</evidence>
<keyword evidence="2" id="KW-0812">Transmembrane</keyword>
<keyword evidence="4" id="KW-1185">Reference proteome</keyword>
<feature type="region of interest" description="Disordered" evidence="1">
    <location>
        <begin position="75"/>
        <end position="219"/>
    </location>
</feature>
<name>A0AAD9V0T8_ACRCE</name>
<feature type="compositionally biased region" description="Polar residues" evidence="1">
    <location>
        <begin position="83"/>
        <end position="98"/>
    </location>
</feature>
<organism evidence="3 4">
    <name type="scientific">Acropora cervicornis</name>
    <name type="common">Staghorn coral</name>
    <dbReference type="NCBI Taxonomy" id="6130"/>
    <lineage>
        <taxon>Eukaryota</taxon>
        <taxon>Metazoa</taxon>
        <taxon>Cnidaria</taxon>
        <taxon>Anthozoa</taxon>
        <taxon>Hexacorallia</taxon>
        <taxon>Scleractinia</taxon>
        <taxon>Astrocoeniina</taxon>
        <taxon>Acroporidae</taxon>
        <taxon>Acropora</taxon>
    </lineage>
</organism>
<reference evidence="3" key="1">
    <citation type="journal article" date="2023" name="G3 (Bethesda)">
        <title>Whole genome assembly and annotation of the endangered Caribbean coral Acropora cervicornis.</title>
        <authorList>
            <person name="Selwyn J.D."/>
            <person name="Vollmer S.V."/>
        </authorList>
    </citation>
    <scope>NUCLEOTIDE SEQUENCE</scope>
    <source>
        <strain evidence="3">K2</strain>
    </source>
</reference>
<evidence type="ECO:0000313" key="4">
    <source>
        <dbReference type="Proteomes" id="UP001249851"/>
    </source>
</evidence>
<evidence type="ECO:0000313" key="3">
    <source>
        <dbReference type="EMBL" id="KAK2557119.1"/>
    </source>
</evidence>
<feature type="compositionally biased region" description="Basic residues" evidence="1">
    <location>
        <begin position="208"/>
        <end position="219"/>
    </location>
</feature>
<feature type="compositionally biased region" description="Polar residues" evidence="1">
    <location>
        <begin position="129"/>
        <end position="145"/>
    </location>
</feature>
<reference evidence="3" key="2">
    <citation type="journal article" date="2023" name="Science">
        <title>Genomic signatures of disease resistance in endangered staghorn corals.</title>
        <authorList>
            <person name="Vollmer S.V."/>
            <person name="Selwyn J.D."/>
            <person name="Despard B.A."/>
            <person name="Roesel C.L."/>
        </authorList>
    </citation>
    <scope>NUCLEOTIDE SEQUENCE</scope>
    <source>
        <strain evidence="3">K2</strain>
    </source>
</reference>
<protein>
    <submittedName>
        <fullName evidence="3">Uncharacterized protein</fullName>
    </submittedName>
</protein>
<dbReference type="EMBL" id="JARQWQ010000051">
    <property type="protein sequence ID" value="KAK2557119.1"/>
    <property type="molecule type" value="Genomic_DNA"/>
</dbReference>
<comment type="caution">
    <text evidence="3">The sequence shown here is derived from an EMBL/GenBank/DDBJ whole genome shotgun (WGS) entry which is preliminary data.</text>
</comment>
<accession>A0AAD9V0T8</accession>
<feature type="compositionally biased region" description="Basic and acidic residues" evidence="1">
    <location>
        <begin position="159"/>
        <end position="207"/>
    </location>
</feature>